<comment type="caution">
    <text evidence="2">The sequence shown here is derived from an EMBL/GenBank/DDBJ whole genome shotgun (WGS) entry which is preliminary data.</text>
</comment>
<dbReference type="InterPro" id="IPR024239">
    <property type="entry name" value="SyrA"/>
</dbReference>
<proteinExistence type="predicted"/>
<gene>
    <name evidence="2" type="ORF">GGQ71_004895</name>
</gene>
<dbReference type="OrthoDB" id="9802759at2"/>
<evidence type="ECO:0000256" key="1">
    <source>
        <dbReference type="SAM" id="Phobius"/>
    </source>
</evidence>
<accession>A0A7W6MWV3</accession>
<keyword evidence="1" id="KW-1133">Transmembrane helix</keyword>
<reference evidence="2 3" key="1">
    <citation type="submission" date="2020-08" db="EMBL/GenBank/DDBJ databases">
        <title>Genomic Encyclopedia of Type Strains, Phase IV (KMG-IV): sequencing the most valuable type-strain genomes for metagenomic binning, comparative biology and taxonomic classification.</title>
        <authorList>
            <person name="Goeker M."/>
        </authorList>
    </citation>
    <scope>NUCLEOTIDE SEQUENCE [LARGE SCALE GENOMIC DNA]</scope>
    <source>
        <strain evidence="2 3">DSM 100021</strain>
    </source>
</reference>
<sequence>MHAPKVFFSMIGALVVFAVATYFLSGSLTGTIIKTVLSAILLQVGYFCAVAYLVFKETKRRKALDGAVEGVASAATLRNLGKAGHTALRNH</sequence>
<feature type="transmembrane region" description="Helical" evidence="1">
    <location>
        <begin position="7"/>
        <end position="25"/>
    </location>
</feature>
<dbReference type="AlphaFoldDB" id="A0A7W6MWV3"/>
<organism evidence="2 3">
    <name type="scientific">Allorhizobium taibaishanense</name>
    <dbReference type="NCBI Taxonomy" id="887144"/>
    <lineage>
        <taxon>Bacteria</taxon>
        <taxon>Pseudomonadati</taxon>
        <taxon>Pseudomonadota</taxon>
        <taxon>Alphaproteobacteria</taxon>
        <taxon>Hyphomicrobiales</taxon>
        <taxon>Rhizobiaceae</taxon>
        <taxon>Rhizobium/Agrobacterium group</taxon>
        <taxon>Allorhizobium</taxon>
    </lineage>
</organism>
<dbReference type="RefSeq" id="WP_083943027.1">
    <property type="nucleotide sequence ID" value="NZ_JACIED010000010.1"/>
</dbReference>
<keyword evidence="1" id="KW-0812">Transmembrane</keyword>
<name>A0A7W6MWV3_9HYPH</name>
<evidence type="ECO:0000313" key="2">
    <source>
        <dbReference type="EMBL" id="MBB4010593.1"/>
    </source>
</evidence>
<dbReference type="Pfam" id="PF11089">
    <property type="entry name" value="SyrA"/>
    <property type="match status" value="1"/>
</dbReference>
<dbReference type="Proteomes" id="UP000544107">
    <property type="component" value="Unassembled WGS sequence"/>
</dbReference>
<protein>
    <submittedName>
        <fullName evidence="2">Exopolysaccharide production repressor protein</fullName>
    </submittedName>
</protein>
<evidence type="ECO:0000313" key="3">
    <source>
        <dbReference type="Proteomes" id="UP000544107"/>
    </source>
</evidence>
<dbReference type="EMBL" id="JACIED010000010">
    <property type="protein sequence ID" value="MBB4010593.1"/>
    <property type="molecule type" value="Genomic_DNA"/>
</dbReference>
<feature type="transmembrane region" description="Helical" evidence="1">
    <location>
        <begin position="31"/>
        <end position="55"/>
    </location>
</feature>
<keyword evidence="1" id="KW-0472">Membrane</keyword>